<dbReference type="AlphaFoldDB" id="A0A2M4C8K6"/>
<evidence type="ECO:0000313" key="1">
    <source>
        <dbReference type="EMBL" id="MBW61575.1"/>
    </source>
</evidence>
<accession>A0A2M4C8K6</accession>
<proteinExistence type="predicted"/>
<sequence>MPTAAIMNFRVSVMLCVCAVQRWDTLRLAMLLCWILVYSKINFSTGPTLIAWCFGGSAFQNSFSRRIQLDPGRSRTTKVHVNAKPKQSLRKLRPLHIKHVTLRT</sequence>
<dbReference type="EMBL" id="GGFJ01012434">
    <property type="protein sequence ID" value="MBW61575.1"/>
    <property type="molecule type" value="Transcribed_RNA"/>
</dbReference>
<reference evidence="1" key="1">
    <citation type="submission" date="2018-01" db="EMBL/GenBank/DDBJ databases">
        <title>An insight into the sialome of Amazonian anophelines.</title>
        <authorList>
            <person name="Ribeiro J.M."/>
            <person name="Scarpassa V."/>
            <person name="Calvo E."/>
        </authorList>
    </citation>
    <scope>NUCLEOTIDE SEQUENCE</scope>
    <source>
        <tissue evidence="1">Salivary glands</tissue>
    </source>
</reference>
<name>A0A2M4C8K6_9DIPT</name>
<organism evidence="1">
    <name type="scientific">Anopheles marajoara</name>
    <dbReference type="NCBI Taxonomy" id="58244"/>
    <lineage>
        <taxon>Eukaryota</taxon>
        <taxon>Metazoa</taxon>
        <taxon>Ecdysozoa</taxon>
        <taxon>Arthropoda</taxon>
        <taxon>Hexapoda</taxon>
        <taxon>Insecta</taxon>
        <taxon>Pterygota</taxon>
        <taxon>Neoptera</taxon>
        <taxon>Endopterygota</taxon>
        <taxon>Diptera</taxon>
        <taxon>Nematocera</taxon>
        <taxon>Culicoidea</taxon>
        <taxon>Culicidae</taxon>
        <taxon>Anophelinae</taxon>
        <taxon>Anopheles</taxon>
    </lineage>
</organism>
<protein>
    <submittedName>
        <fullName evidence="1">Putative secreted protein</fullName>
    </submittedName>
</protein>